<accession>A0A5C6AIA8</accession>
<dbReference type="Pfam" id="PF06429">
    <property type="entry name" value="Flg_bbr_C"/>
    <property type="match status" value="1"/>
</dbReference>
<comment type="subunit">
    <text evidence="5">The basal body constitutes a major portion of the flagellar organelle and consists of four rings (L,P,S, and M) mounted on a central rod. The rod consists of about 26 subunits of FlgG in the distal portion, and FlgB, FlgC and FlgF are thought to build up the proximal portion of the rod with about 6 subunits each.</text>
</comment>
<feature type="domain" description="Flagellar basal body rod protein N-terminal" evidence="8">
    <location>
        <begin position="6"/>
        <end position="36"/>
    </location>
</feature>
<comment type="similarity">
    <text evidence="2 7">Belongs to the flagella basal body rod proteins family.</text>
</comment>
<evidence type="ECO:0000256" key="1">
    <source>
        <dbReference type="ARBA" id="ARBA00004117"/>
    </source>
</evidence>
<dbReference type="SUPFAM" id="SSF117143">
    <property type="entry name" value="Flagellar hook protein flgE"/>
    <property type="match status" value="1"/>
</dbReference>
<organism evidence="11 12">
    <name type="scientific">Botrimarina colliarenosi</name>
    <dbReference type="NCBI Taxonomy" id="2528001"/>
    <lineage>
        <taxon>Bacteria</taxon>
        <taxon>Pseudomonadati</taxon>
        <taxon>Planctomycetota</taxon>
        <taxon>Planctomycetia</taxon>
        <taxon>Pirellulales</taxon>
        <taxon>Lacipirellulaceae</taxon>
        <taxon>Botrimarina</taxon>
    </lineage>
</organism>
<evidence type="ECO:0000256" key="6">
    <source>
        <dbReference type="NCBIfam" id="TIGR02488"/>
    </source>
</evidence>
<evidence type="ECO:0000313" key="11">
    <source>
        <dbReference type="EMBL" id="TWT99369.1"/>
    </source>
</evidence>
<proteinExistence type="inferred from homology"/>
<keyword evidence="11" id="KW-0966">Cell projection</keyword>
<dbReference type="NCBIfam" id="TIGR02488">
    <property type="entry name" value="flgG_G_neg"/>
    <property type="match status" value="1"/>
</dbReference>
<evidence type="ECO:0000313" key="12">
    <source>
        <dbReference type="Proteomes" id="UP000317421"/>
    </source>
</evidence>
<dbReference type="PROSITE" id="PS00588">
    <property type="entry name" value="FLAGELLA_BB_ROD"/>
    <property type="match status" value="1"/>
</dbReference>
<dbReference type="PANTHER" id="PTHR30435">
    <property type="entry name" value="FLAGELLAR PROTEIN"/>
    <property type="match status" value="1"/>
</dbReference>
<dbReference type="OrthoDB" id="9804559at2"/>
<dbReference type="InterPro" id="IPR010930">
    <property type="entry name" value="Flg_bb/hook_C_dom"/>
</dbReference>
<dbReference type="GO" id="GO:0071978">
    <property type="term" value="P:bacterial-type flagellum-dependent swarming motility"/>
    <property type="evidence" value="ECO:0007669"/>
    <property type="project" value="TreeGrafter"/>
</dbReference>
<dbReference type="NCBIfam" id="TIGR03506">
    <property type="entry name" value="FlgEFG_subfam"/>
    <property type="match status" value="2"/>
</dbReference>
<evidence type="ECO:0000259" key="9">
    <source>
        <dbReference type="Pfam" id="PF06429"/>
    </source>
</evidence>
<comment type="subcellular location">
    <subcellularLocation>
        <location evidence="1 7">Bacterial flagellum basal body</location>
    </subcellularLocation>
</comment>
<comment type="caution">
    <text evidence="11">The sequence shown here is derived from an EMBL/GenBank/DDBJ whole genome shotgun (WGS) entry which is preliminary data.</text>
</comment>
<dbReference type="InterPro" id="IPR012834">
    <property type="entry name" value="FlgG_G_neg"/>
</dbReference>
<gene>
    <name evidence="11" type="primary">flgG_1</name>
    <name evidence="11" type="ORF">Pla108_03060</name>
</gene>
<evidence type="ECO:0000259" key="8">
    <source>
        <dbReference type="Pfam" id="PF00460"/>
    </source>
</evidence>
<keyword evidence="11" id="KW-0969">Cilium</keyword>
<dbReference type="InterPro" id="IPR019776">
    <property type="entry name" value="Flagellar_basal_body_rod_CS"/>
</dbReference>
<feature type="domain" description="Flagellar hook protein FlgE/F/G-like D1" evidence="10">
    <location>
        <begin position="97"/>
        <end position="162"/>
    </location>
</feature>
<dbReference type="Pfam" id="PF22692">
    <property type="entry name" value="LlgE_F_G_D1"/>
    <property type="match status" value="1"/>
</dbReference>
<feature type="domain" description="Flagellar basal-body/hook protein C-terminal" evidence="9">
    <location>
        <begin position="220"/>
        <end position="265"/>
    </location>
</feature>
<keyword evidence="12" id="KW-1185">Reference proteome</keyword>
<evidence type="ECO:0000256" key="5">
    <source>
        <dbReference type="ARBA" id="ARBA00025933"/>
    </source>
</evidence>
<dbReference type="GO" id="GO:0009426">
    <property type="term" value="C:bacterial-type flagellum basal body, distal rod"/>
    <property type="evidence" value="ECO:0007669"/>
    <property type="project" value="UniProtKB-UniRule"/>
</dbReference>
<keyword evidence="4 7" id="KW-0975">Bacterial flagellum</keyword>
<dbReference type="EMBL" id="SJPR01000001">
    <property type="protein sequence ID" value="TWT99369.1"/>
    <property type="molecule type" value="Genomic_DNA"/>
</dbReference>
<dbReference type="InterPro" id="IPR001444">
    <property type="entry name" value="Flag_bb_rod_N"/>
</dbReference>
<evidence type="ECO:0000256" key="4">
    <source>
        <dbReference type="ARBA" id="ARBA00023143"/>
    </source>
</evidence>
<sequence length="267" mass="28553">MAFQSLYTAATGMQAMEMKLDVISNNLANNNTTAFKRDRANFEDLLYRQYRLPGSQDTDGNITSTGVDVGLGVRVSSTQADFDQGSFQNTGNELDIAIEGRGFFEVTGPGGERLYTRAGNLGVNANGQLVVGSATLGYQLNPAVTIPQEATSVVIDPTGEVRYSQAGQETYTTAGTMTLATFINPDGLMKMGDNLFAATPASGPVNSGQVPGQQGVGFIQQGFLEASNVEPTTELIDLINTQRSFELNSQVIRAGDEIMQLVSNLRR</sequence>
<name>A0A5C6AIA8_9BACT</name>
<dbReference type="InterPro" id="IPR037925">
    <property type="entry name" value="FlgE/F/G-like"/>
</dbReference>
<dbReference type="RefSeq" id="WP_146441968.1">
    <property type="nucleotide sequence ID" value="NZ_SJPR01000001.1"/>
</dbReference>
<evidence type="ECO:0000259" key="10">
    <source>
        <dbReference type="Pfam" id="PF22692"/>
    </source>
</evidence>
<evidence type="ECO:0000256" key="7">
    <source>
        <dbReference type="RuleBase" id="RU362116"/>
    </source>
</evidence>
<protein>
    <recommendedName>
        <fullName evidence="3 6">Flagellar basal-body rod protein FlgG</fullName>
    </recommendedName>
</protein>
<dbReference type="InterPro" id="IPR020013">
    <property type="entry name" value="Flagellar_FlgE/F/G"/>
</dbReference>
<dbReference type="Proteomes" id="UP000317421">
    <property type="component" value="Unassembled WGS sequence"/>
</dbReference>
<evidence type="ECO:0000256" key="2">
    <source>
        <dbReference type="ARBA" id="ARBA00009677"/>
    </source>
</evidence>
<reference evidence="11 12" key="1">
    <citation type="submission" date="2019-02" db="EMBL/GenBank/DDBJ databases">
        <title>Deep-cultivation of Planctomycetes and their phenomic and genomic characterization uncovers novel biology.</title>
        <authorList>
            <person name="Wiegand S."/>
            <person name="Jogler M."/>
            <person name="Boedeker C."/>
            <person name="Pinto D."/>
            <person name="Vollmers J."/>
            <person name="Rivas-Marin E."/>
            <person name="Kohn T."/>
            <person name="Peeters S.H."/>
            <person name="Heuer A."/>
            <person name="Rast P."/>
            <person name="Oberbeckmann S."/>
            <person name="Bunk B."/>
            <person name="Jeske O."/>
            <person name="Meyerdierks A."/>
            <person name="Storesund J.E."/>
            <person name="Kallscheuer N."/>
            <person name="Luecker S."/>
            <person name="Lage O.M."/>
            <person name="Pohl T."/>
            <person name="Merkel B.J."/>
            <person name="Hornburger P."/>
            <person name="Mueller R.-W."/>
            <person name="Bruemmer F."/>
            <person name="Labrenz M."/>
            <person name="Spormann A.M."/>
            <person name="Op Den Camp H."/>
            <person name="Overmann J."/>
            <person name="Amann R."/>
            <person name="Jetten M.S.M."/>
            <person name="Mascher T."/>
            <person name="Medema M.H."/>
            <person name="Devos D.P."/>
            <person name="Kaster A.-K."/>
            <person name="Ovreas L."/>
            <person name="Rohde M."/>
            <person name="Galperin M.Y."/>
            <person name="Jogler C."/>
        </authorList>
    </citation>
    <scope>NUCLEOTIDE SEQUENCE [LARGE SCALE GENOMIC DNA]</scope>
    <source>
        <strain evidence="11 12">Pla108</strain>
    </source>
</reference>
<dbReference type="InterPro" id="IPR053967">
    <property type="entry name" value="LlgE_F_G-like_D1"/>
</dbReference>
<dbReference type="AlphaFoldDB" id="A0A5C6AIA8"/>
<dbReference type="PANTHER" id="PTHR30435:SF19">
    <property type="entry name" value="FLAGELLAR BASAL-BODY ROD PROTEIN FLGG"/>
    <property type="match status" value="1"/>
</dbReference>
<keyword evidence="11" id="KW-0282">Flagellum</keyword>
<dbReference type="Pfam" id="PF00460">
    <property type="entry name" value="Flg_bb_rod"/>
    <property type="match status" value="1"/>
</dbReference>
<evidence type="ECO:0000256" key="3">
    <source>
        <dbReference type="ARBA" id="ARBA00017948"/>
    </source>
</evidence>